<feature type="repeat" description="TPR" evidence="1">
    <location>
        <begin position="257"/>
        <end position="290"/>
    </location>
</feature>
<dbReference type="OrthoDB" id="9813349at2"/>
<keyword evidence="4" id="KW-1185">Reference proteome</keyword>
<dbReference type="InterPro" id="IPR001173">
    <property type="entry name" value="Glyco_trans_2-like"/>
</dbReference>
<dbReference type="SUPFAM" id="SSF53448">
    <property type="entry name" value="Nucleotide-diphospho-sugar transferases"/>
    <property type="match status" value="1"/>
</dbReference>
<keyword evidence="1" id="KW-0802">TPR repeat</keyword>
<dbReference type="RefSeq" id="WP_160617008.1">
    <property type="nucleotide sequence ID" value="NZ_WTYR01000001.1"/>
</dbReference>
<organism evidence="3 4">
    <name type="scientific">Alteriqipengyuania halimionae</name>
    <dbReference type="NCBI Taxonomy" id="1926630"/>
    <lineage>
        <taxon>Bacteria</taxon>
        <taxon>Pseudomonadati</taxon>
        <taxon>Pseudomonadota</taxon>
        <taxon>Alphaproteobacteria</taxon>
        <taxon>Sphingomonadales</taxon>
        <taxon>Erythrobacteraceae</taxon>
        <taxon>Alteriqipengyuania</taxon>
    </lineage>
</organism>
<accession>A0A6I4U398</accession>
<dbReference type="AlphaFoldDB" id="A0A6I4U398"/>
<evidence type="ECO:0000256" key="1">
    <source>
        <dbReference type="PROSITE-ProRule" id="PRU00339"/>
    </source>
</evidence>
<protein>
    <submittedName>
        <fullName evidence="3">Glycosyltransferase</fullName>
    </submittedName>
</protein>
<dbReference type="EMBL" id="WTYR01000001">
    <property type="protein sequence ID" value="MXP10398.1"/>
    <property type="molecule type" value="Genomic_DNA"/>
</dbReference>
<dbReference type="InterPro" id="IPR019734">
    <property type="entry name" value="TPR_rpt"/>
</dbReference>
<dbReference type="Pfam" id="PF00535">
    <property type="entry name" value="Glycos_transf_2"/>
    <property type="match status" value="1"/>
</dbReference>
<name>A0A6I4U398_9SPHN</name>
<evidence type="ECO:0000313" key="3">
    <source>
        <dbReference type="EMBL" id="MXP10398.1"/>
    </source>
</evidence>
<dbReference type="Gene3D" id="3.90.550.10">
    <property type="entry name" value="Spore Coat Polysaccharide Biosynthesis Protein SpsA, Chain A"/>
    <property type="match status" value="1"/>
</dbReference>
<dbReference type="PROSITE" id="PS50005">
    <property type="entry name" value="TPR"/>
    <property type="match status" value="1"/>
</dbReference>
<dbReference type="CDD" id="cd00761">
    <property type="entry name" value="Glyco_tranf_GTA_type"/>
    <property type="match status" value="1"/>
</dbReference>
<dbReference type="PANTHER" id="PTHR43685:SF11">
    <property type="entry name" value="GLYCOSYLTRANSFERASE TAGX-RELATED"/>
    <property type="match status" value="1"/>
</dbReference>
<dbReference type="InterPro" id="IPR029044">
    <property type="entry name" value="Nucleotide-diphossugar_trans"/>
</dbReference>
<dbReference type="Proteomes" id="UP000429229">
    <property type="component" value="Unassembled WGS sequence"/>
</dbReference>
<sequence length="329" mass="36716">MTNPKMSVVMPVYNVEAYVAEAIQSVLAQTFTDFELIIVDDGGQDGSMDIVRSFYDKRIRIVTQSNRGLAGARNTGIAEARAPYIALLDSDDRWHPEKLRLHYVHLEADKSIGVSFSGSRMIDQSGNKLAVAMRPKLTGIRTEDIFRRNPVGNGSAPVLRRSAIDLAMFSHPEEPSRKCWFDEDFRQSEDIDLWMRLSAAHGVRFEGIAGELTKYRIVRGALSANIVKQYLSWTRMLDKAKLYAPDLVEQHGDSARAYQLRYLARRAVQLGNVELAADLFGQAIRLEPRMLVAEPIKSATTAGAVMAAKVLGPERFRAISQIYLKDAAA</sequence>
<dbReference type="InterPro" id="IPR050834">
    <property type="entry name" value="Glycosyltransf_2"/>
</dbReference>
<keyword evidence="3" id="KW-0808">Transferase</keyword>
<gene>
    <name evidence="3" type="ORF">GRI68_09440</name>
</gene>
<proteinExistence type="predicted"/>
<reference evidence="3 4" key="1">
    <citation type="submission" date="2019-12" db="EMBL/GenBank/DDBJ databases">
        <title>Genomic-based taxomic classification of the family Erythrobacteraceae.</title>
        <authorList>
            <person name="Xu L."/>
        </authorList>
    </citation>
    <scope>NUCLEOTIDE SEQUENCE [LARGE SCALE GENOMIC DNA]</scope>
    <source>
        <strain evidence="3 4">LMG 29519</strain>
    </source>
</reference>
<evidence type="ECO:0000259" key="2">
    <source>
        <dbReference type="Pfam" id="PF00535"/>
    </source>
</evidence>
<dbReference type="PANTHER" id="PTHR43685">
    <property type="entry name" value="GLYCOSYLTRANSFERASE"/>
    <property type="match status" value="1"/>
</dbReference>
<evidence type="ECO:0000313" key="4">
    <source>
        <dbReference type="Proteomes" id="UP000429229"/>
    </source>
</evidence>
<comment type="caution">
    <text evidence="3">The sequence shown here is derived from an EMBL/GenBank/DDBJ whole genome shotgun (WGS) entry which is preliminary data.</text>
</comment>
<dbReference type="GO" id="GO:0016740">
    <property type="term" value="F:transferase activity"/>
    <property type="evidence" value="ECO:0007669"/>
    <property type="project" value="UniProtKB-KW"/>
</dbReference>
<feature type="domain" description="Glycosyltransferase 2-like" evidence="2">
    <location>
        <begin position="7"/>
        <end position="125"/>
    </location>
</feature>